<comment type="caution">
    <text evidence="1">The sequence shown here is derived from an EMBL/GenBank/DDBJ whole genome shotgun (WGS) entry which is preliminary data.</text>
</comment>
<dbReference type="EMBL" id="CAJVPU010036091">
    <property type="protein sequence ID" value="CAG8729284.1"/>
    <property type="molecule type" value="Genomic_DNA"/>
</dbReference>
<feature type="non-terminal residue" evidence="1">
    <location>
        <position position="54"/>
    </location>
</feature>
<evidence type="ECO:0000313" key="1">
    <source>
        <dbReference type="EMBL" id="CAG8729284.1"/>
    </source>
</evidence>
<sequence length="54" mass="6209">WTISVERFGLVIGGATTEKRFKRRRDYIRGLIPDNTVAELLGLELPKRIVNRAL</sequence>
<gene>
    <name evidence="1" type="ORF">DHETER_LOCUS13330</name>
</gene>
<organism evidence="1 2">
    <name type="scientific">Dentiscutata heterogama</name>
    <dbReference type="NCBI Taxonomy" id="1316150"/>
    <lineage>
        <taxon>Eukaryota</taxon>
        <taxon>Fungi</taxon>
        <taxon>Fungi incertae sedis</taxon>
        <taxon>Mucoromycota</taxon>
        <taxon>Glomeromycotina</taxon>
        <taxon>Glomeromycetes</taxon>
        <taxon>Diversisporales</taxon>
        <taxon>Gigasporaceae</taxon>
        <taxon>Dentiscutata</taxon>
    </lineage>
</organism>
<protein>
    <submittedName>
        <fullName evidence="1">6501_t:CDS:1</fullName>
    </submittedName>
</protein>
<accession>A0ACA9Q4Z8</accession>
<keyword evidence="2" id="KW-1185">Reference proteome</keyword>
<dbReference type="Proteomes" id="UP000789702">
    <property type="component" value="Unassembled WGS sequence"/>
</dbReference>
<feature type="non-terminal residue" evidence="1">
    <location>
        <position position="1"/>
    </location>
</feature>
<proteinExistence type="predicted"/>
<name>A0ACA9Q4Z8_9GLOM</name>
<reference evidence="1" key="1">
    <citation type="submission" date="2021-06" db="EMBL/GenBank/DDBJ databases">
        <authorList>
            <person name="Kallberg Y."/>
            <person name="Tangrot J."/>
            <person name="Rosling A."/>
        </authorList>
    </citation>
    <scope>NUCLEOTIDE SEQUENCE</scope>
    <source>
        <strain evidence="1">IL203A</strain>
    </source>
</reference>
<evidence type="ECO:0000313" key="2">
    <source>
        <dbReference type="Proteomes" id="UP000789702"/>
    </source>
</evidence>